<dbReference type="RefSeq" id="WP_313273533.1">
    <property type="nucleotide sequence ID" value="NZ_JASXSX010000001.1"/>
</dbReference>
<reference evidence="3 4" key="1">
    <citation type="submission" date="2023-06" db="EMBL/GenBank/DDBJ databases">
        <title>Draft genome sequence of Gleimia hominis type strain CCUG 57540T.</title>
        <authorList>
            <person name="Salva-Serra F."/>
            <person name="Cardew S."/>
            <person name="Jensie Markopoulos S."/>
            <person name="Ohlen M."/>
            <person name="Inganas E."/>
            <person name="Svensson-Stadler L."/>
            <person name="Moore E.R.B."/>
        </authorList>
    </citation>
    <scope>NUCLEOTIDE SEQUENCE [LARGE SCALE GENOMIC DNA]</scope>
    <source>
        <strain evidence="3 4">CCUG 57540</strain>
    </source>
</reference>
<evidence type="ECO:0000256" key="2">
    <source>
        <dbReference type="SAM" id="SignalP"/>
    </source>
</evidence>
<dbReference type="Proteomes" id="UP001247542">
    <property type="component" value="Unassembled WGS sequence"/>
</dbReference>
<feature type="signal peptide" evidence="2">
    <location>
        <begin position="1"/>
        <end position="29"/>
    </location>
</feature>
<comment type="caution">
    <text evidence="3">The sequence shown here is derived from an EMBL/GenBank/DDBJ whole genome shotgun (WGS) entry which is preliminary data.</text>
</comment>
<feature type="region of interest" description="Disordered" evidence="1">
    <location>
        <begin position="28"/>
        <end position="75"/>
    </location>
</feature>
<feature type="region of interest" description="Disordered" evidence="1">
    <location>
        <begin position="102"/>
        <end position="123"/>
    </location>
</feature>
<organism evidence="3 4">
    <name type="scientific">Gleimia hominis</name>
    <dbReference type="NCBI Taxonomy" id="595468"/>
    <lineage>
        <taxon>Bacteria</taxon>
        <taxon>Bacillati</taxon>
        <taxon>Actinomycetota</taxon>
        <taxon>Actinomycetes</taxon>
        <taxon>Actinomycetales</taxon>
        <taxon>Actinomycetaceae</taxon>
        <taxon>Gleimia</taxon>
    </lineage>
</organism>
<sequence length="239" mass="25420">MENNTMKRTRSIFAATVIAGAVVFTSACGSSEQPQTSQTEASQTEASQTEAPTQDSSSSSTEGAPGSSNSEESNVKADYASFPKTSSGEPLKFSGNVITVPEGWTKGPRSAAGKKWQGVYDSSASSPKGRIKLTHAYNSHSQPDIAIAELVTTGDVEGVYGDKFKVVGNDNNAKIKGSDKAIITDFNYEADNGESMRGRWIAFRDPARNSVAVVEITGFTSFLTDDLVKTITDSIEVQH</sequence>
<evidence type="ECO:0000313" key="4">
    <source>
        <dbReference type="Proteomes" id="UP001247542"/>
    </source>
</evidence>
<keyword evidence="2" id="KW-0732">Signal</keyword>
<feature type="compositionally biased region" description="Low complexity" evidence="1">
    <location>
        <begin position="56"/>
        <end position="70"/>
    </location>
</feature>
<feature type="compositionally biased region" description="Polar residues" evidence="1">
    <location>
        <begin position="28"/>
        <end position="55"/>
    </location>
</feature>
<dbReference type="EMBL" id="JASXSX010000001">
    <property type="protein sequence ID" value="MDT3767715.1"/>
    <property type="molecule type" value="Genomic_DNA"/>
</dbReference>
<feature type="chain" id="PRO_5045253369" description="Secreted protein" evidence="2">
    <location>
        <begin position="30"/>
        <end position="239"/>
    </location>
</feature>
<dbReference type="PROSITE" id="PS51257">
    <property type="entry name" value="PROKAR_LIPOPROTEIN"/>
    <property type="match status" value="1"/>
</dbReference>
<protein>
    <recommendedName>
        <fullName evidence="5">Secreted protein</fullName>
    </recommendedName>
</protein>
<accession>A0ABU3IBG1</accession>
<evidence type="ECO:0000256" key="1">
    <source>
        <dbReference type="SAM" id="MobiDB-lite"/>
    </source>
</evidence>
<evidence type="ECO:0008006" key="5">
    <source>
        <dbReference type="Google" id="ProtNLM"/>
    </source>
</evidence>
<name>A0ABU3IBG1_9ACTO</name>
<keyword evidence="4" id="KW-1185">Reference proteome</keyword>
<proteinExistence type="predicted"/>
<evidence type="ECO:0000313" key="3">
    <source>
        <dbReference type="EMBL" id="MDT3767715.1"/>
    </source>
</evidence>
<gene>
    <name evidence="3" type="ORF">QS713_06540</name>
</gene>